<comment type="similarity">
    <text evidence="5">Belongs to the SAT4 family.</text>
</comment>
<keyword evidence="2 7" id="KW-0812">Transmembrane</keyword>
<organism evidence="9 10">
    <name type="scientific">Geosmithia morbida</name>
    <dbReference type="NCBI Taxonomy" id="1094350"/>
    <lineage>
        <taxon>Eukaryota</taxon>
        <taxon>Fungi</taxon>
        <taxon>Dikarya</taxon>
        <taxon>Ascomycota</taxon>
        <taxon>Pezizomycotina</taxon>
        <taxon>Sordariomycetes</taxon>
        <taxon>Hypocreomycetidae</taxon>
        <taxon>Hypocreales</taxon>
        <taxon>Bionectriaceae</taxon>
        <taxon>Geosmithia</taxon>
    </lineage>
</organism>
<feature type="transmembrane region" description="Helical" evidence="7">
    <location>
        <begin position="179"/>
        <end position="202"/>
    </location>
</feature>
<evidence type="ECO:0000256" key="3">
    <source>
        <dbReference type="ARBA" id="ARBA00022989"/>
    </source>
</evidence>
<evidence type="ECO:0000256" key="2">
    <source>
        <dbReference type="ARBA" id="ARBA00022692"/>
    </source>
</evidence>
<name>A0A9P5CZ67_9HYPO</name>
<dbReference type="OrthoDB" id="5273647at2759"/>
<dbReference type="Proteomes" id="UP000749293">
    <property type="component" value="Unassembled WGS sequence"/>
</dbReference>
<dbReference type="InterPro" id="IPR049326">
    <property type="entry name" value="Rhodopsin_dom_fungi"/>
</dbReference>
<feature type="domain" description="Rhodopsin" evidence="8">
    <location>
        <begin position="38"/>
        <end position="272"/>
    </location>
</feature>
<evidence type="ECO:0000256" key="4">
    <source>
        <dbReference type="ARBA" id="ARBA00023136"/>
    </source>
</evidence>
<gene>
    <name evidence="9" type="ORF">GMORB2_3249</name>
</gene>
<dbReference type="GeneID" id="55969477"/>
<keyword evidence="3 7" id="KW-1133">Transmembrane helix</keyword>
<dbReference type="RefSeq" id="XP_035318774.1">
    <property type="nucleotide sequence ID" value="XM_035465225.1"/>
</dbReference>
<feature type="region of interest" description="Disordered" evidence="6">
    <location>
        <begin position="280"/>
        <end position="299"/>
    </location>
</feature>
<evidence type="ECO:0000256" key="5">
    <source>
        <dbReference type="ARBA" id="ARBA00038359"/>
    </source>
</evidence>
<dbReference type="PANTHER" id="PTHR33048">
    <property type="entry name" value="PTH11-LIKE INTEGRAL MEMBRANE PROTEIN (AFU_ORTHOLOGUE AFUA_5G11245)"/>
    <property type="match status" value="1"/>
</dbReference>
<comment type="caution">
    <text evidence="9">The sequence shown here is derived from an EMBL/GenBank/DDBJ whole genome shotgun (WGS) entry which is preliminary data.</text>
</comment>
<keyword evidence="10" id="KW-1185">Reference proteome</keyword>
<evidence type="ECO:0000256" key="6">
    <source>
        <dbReference type="SAM" id="MobiDB-lite"/>
    </source>
</evidence>
<dbReference type="InterPro" id="IPR052337">
    <property type="entry name" value="SAT4-like"/>
</dbReference>
<dbReference type="AlphaFoldDB" id="A0A9P5CZ67"/>
<dbReference type="Pfam" id="PF20684">
    <property type="entry name" value="Fung_rhodopsin"/>
    <property type="match status" value="1"/>
</dbReference>
<accession>A0A9P5CZ67</accession>
<comment type="subcellular location">
    <subcellularLocation>
        <location evidence="1">Membrane</location>
        <topology evidence="1">Multi-pass membrane protein</topology>
    </subcellularLocation>
</comment>
<feature type="transmembrane region" description="Helical" evidence="7">
    <location>
        <begin position="214"/>
        <end position="233"/>
    </location>
</feature>
<evidence type="ECO:0000259" key="8">
    <source>
        <dbReference type="Pfam" id="PF20684"/>
    </source>
</evidence>
<evidence type="ECO:0000256" key="1">
    <source>
        <dbReference type="ARBA" id="ARBA00004141"/>
    </source>
</evidence>
<evidence type="ECO:0000313" key="9">
    <source>
        <dbReference type="EMBL" id="KAF4120122.1"/>
    </source>
</evidence>
<keyword evidence="4 7" id="KW-0472">Membrane</keyword>
<feature type="transmembrane region" description="Helical" evidence="7">
    <location>
        <begin position="53"/>
        <end position="75"/>
    </location>
</feature>
<protein>
    <submittedName>
        <fullName evidence="9">Integral membrane protein</fullName>
    </submittedName>
</protein>
<feature type="transmembrane region" description="Helical" evidence="7">
    <location>
        <begin position="133"/>
        <end position="155"/>
    </location>
</feature>
<reference evidence="9" key="1">
    <citation type="submission" date="2020-03" db="EMBL/GenBank/DDBJ databases">
        <title>Site-based positive gene gene selection in Geosmithia morbida across the United States reveals a broad range of putative effectors and factors for local host and environmental adapation.</title>
        <authorList>
            <person name="Onufrak A."/>
            <person name="Murdoch R.W."/>
            <person name="Gazis R."/>
            <person name="Huff M."/>
            <person name="Staton M."/>
            <person name="Klingeman W."/>
            <person name="Hadziabdic D."/>
        </authorList>
    </citation>
    <scope>NUCLEOTIDE SEQUENCE</scope>
    <source>
        <strain evidence="9">1262</strain>
    </source>
</reference>
<dbReference type="PANTHER" id="PTHR33048:SF146">
    <property type="entry name" value="INTEGRAL MEMBRANE PROTEIN"/>
    <property type="match status" value="1"/>
</dbReference>
<evidence type="ECO:0000256" key="7">
    <source>
        <dbReference type="SAM" id="Phobius"/>
    </source>
</evidence>
<evidence type="ECO:0000313" key="10">
    <source>
        <dbReference type="Proteomes" id="UP000749293"/>
    </source>
</evidence>
<proteinExistence type="inferred from homology"/>
<feature type="transmembrane region" description="Helical" evidence="7">
    <location>
        <begin position="20"/>
        <end position="41"/>
    </location>
</feature>
<sequence length="338" mass="37192">MGWVLHASPRAEAESQYPTIIAICVVLSIISIAGVGSRLWIRYTGRGLEKDDWMAALSAGFALTYAILCIAQTRYGLGLPISSRPAKSLVIYTRVNYAGRPVYQVGVSFFKLALLISYLRLLQGTNHKTYRRIVYFAILTVFVSHLACAFCLIFACDPVQKSWEPLMKGGRCLAPGPSFTAYAFVTIVSDIVVAALPVPMLLALNIPTEKKIGLVGIFALGLFTTLCSVFRYLQINRIQFGDGNSTMLILWGVIEFNVGNLVSSLPFLAPIFIKKTRGYRSKQSSGNGSSGSWMKWGKGSRWESKGAYKLSDRRQNQCAFGSADDSSLNELGCRKVIH</sequence>
<feature type="compositionally biased region" description="Low complexity" evidence="6">
    <location>
        <begin position="281"/>
        <end position="299"/>
    </location>
</feature>
<feature type="transmembrane region" description="Helical" evidence="7">
    <location>
        <begin position="248"/>
        <end position="273"/>
    </location>
</feature>
<dbReference type="GO" id="GO:0016020">
    <property type="term" value="C:membrane"/>
    <property type="evidence" value="ECO:0007669"/>
    <property type="project" value="UniProtKB-SubCell"/>
</dbReference>
<dbReference type="EMBL" id="JAANYQ010000018">
    <property type="protein sequence ID" value="KAF4120122.1"/>
    <property type="molecule type" value="Genomic_DNA"/>
</dbReference>
<feature type="transmembrane region" description="Helical" evidence="7">
    <location>
        <begin position="102"/>
        <end position="121"/>
    </location>
</feature>